<sequence>MLPENESQGGKSMKTLIPFILLICGLGLAAFVWYGNKRASEKSDEERVLEAVLEQQEQARAAQARAESLMSDILAAPAACDGLTTGTVFRLCEMEPDVGEDWPDLMATTSPKERACLLDSFHQTNRHAFEIRNETYNGVDPDSNRMGRFMSDLCTAALWTDGIDYGDTDKPLSDLIAGFYADRATSRVKPAQSY</sequence>
<organism evidence="2 3">
    <name type="scientific">Hyphomonas adhaerens MHS-3</name>
    <dbReference type="NCBI Taxonomy" id="1280949"/>
    <lineage>
        <taxon>Bacteria</taxon>
        <taxon>Pseudomonadati</taxon>
        <taxon>Pseudomonadota</taxon>
        <taxon>Alphaproteobacteria</taxon>
        <taxon>Hyphomonadales</taxon>
        <taxon>Hyphomonadaceae</taxon>
        <taxon>Hyphomonas</taxon>
    </lineage>
</organism>
<dbReference type="PATRIC" id="fig|1280949.3.peg.523"/>
<keyword evidence="1" id="KW-0812">Transmembrane</keyword>
<evidence type="ECO:0000256" key="1">
    <source>
        <dbReference type="SAM" id="Phobius"/>
    </source>
</evidence>
<accession>A0A069E302</accession>
<dbReference type="AlphaFoldDB" id="A0A069E302"/>
<feature type="transmembrane region" description="Helical" evidence="1">
    <location>
        <begin position="15"/>
        <end position="34"/>
    </location>
</feature>
<proteinExistence type="predicted"/>
<dbReference type="Proteomes" id="UP000027446">
    <property type="component" value="Unassembled WGS sequence"/>
</dbReference>
<evidence type="ECO:0000313" key="3">
    <source>
        <dbReference type="Proteomes" id="UP000027446"/>
    </source>
</evidence>
<evidence type="ECO:0000313" key="2">
    <source>
        <dbReference type="EMBL" id="KCZ84520.1"/>
    </source>
</evidence>
<dbReference type="EMBL" id="ARYH01000001">
    <property type="protein sequence ID" value="KCZ84520.1"/>
    <property type="molecule type" value="Genomic_DNA"/>
</dbReference>
<reference evidence="2 3" key="1">
    <citation type="journal article" date="2014" name="Antonie Van Leeuwenhoek">
        <title>Hyphomonas beringensis sp. nov. and Hyphomonas chukchiensis sp. nov., isolated from surface seawater of the Bering Sea and Chukchi Sea.</title>
        <authorList>
            <person name="Li C."/>
            <person name="Lai Q."/>
            <person name="Li G."/>
            <person name="Dong C."/>
            <person name="Wang J."/>
            <person name="Liao Y."/>
            <person name="Shao Z."/>
        </authorList>
    </citation>
    <scope>NUCLEOTIDE SEQUENCE [LARGE SCALE GENOMIC DNA]</scope>
    <source>
        <strain evidence="2 3">MHS-3</strain>
    </source>
</reference>
<protein>
    <submittedName>
        <fullName evidence="2">Uncharacterized protein</fullName>
    </submittedName>
</protein>
<keyword evidence="1" id="KW-0472">Membrane</keyword>
<keyword evidence="3" id="KW-1185">Reference proteome</keyword>
<comment type="caution">
    <text evidence="2">The sequence shown here is derived from an EMBL/GenBank/DDBJ whole genome shotgun (WGS) entry which is preliminary data.</text>
</comment>
<keyword evidence="1" id="KW-1133">Transmembrane helix</keyword>
<name>A0A069E302_9PROT</name>
<gene>
    <name evidence="2" type="ORF">HAD_02535</name>
</gene>